<dbReference type="Gene3D" id="2.60.120.10">
    <property type="entry name" value="Jelly Rolls"/>
    <property type="match status" value="1"/>
</dbReference>
<protein>
    <submittedName>
        <fullName evidence="1">Cupin domain-containing protein</fullName>
    </submittedName>
</protein>
<accession>A0ABP6UXB8</accession>
<dbReference type="PANTHER" id="PTHR36156">
    <property type="entry name" value="SLR2101 PROTEIN"/>
    <property type="match status" value="1"/>
</dbReference>
<evidence type="ECO:0000313" key="1">
    <source>
        <dbReference type="EMBL" id="GAA3522633.1"/>
    </source>
</evidence>
<gene>
    <name evidence="1" type="ORF">GCM10022222_00560</name>
</gene>
<name>A0ABP6UXB8_9PSEU</name>
<keyword evidence="2" id="KW-1185">Reference proteome</keyword>
<dbReference type="SUPFAM" id="SSF51182">
    <property type="entry name" value="RmlC-like cupins"/>
    <property type="match status" value="1"/>
</dbReference>
<dbReference type="InterPro" id="IPR047142">
    <property type="entry name" value="OryJ/VirC-like"/>
</dbReference>
<dbReference type="CDD" id="cd02231">
    <property type="entry name" value="cupin_BLL6423-like"/>
    <property type="match status" value="1"/>
</dbReference>
<sequence>MNRVTVPAMAIPIKRVVTGVDEKGASIPYEDATLHPVELDIMPGVQIFPVWSTEGPLVSPAADPAPASKSFFPGPGGTRFGLFRLPPDSAVPADHAQPDEATVAAQVAAAEEAVPGLLAAFEPDAPGMHQTVTVDYVIVIEGDLWLELDDGVEVPLPAGTCVVQNGARHGWRNHGSTPGTLAYVILDGGNPE</sequence>
<comment type="caution">
    <text evidence="1">The sequence shown here is derived from an EMBL/GenBank/DDBJ whole genome shotgun (WGS) entry which is preliminary data.</text>
</comment>
<dbReference type="PANTHER" id="PTHR36156:SF2">
    <property type="entry name" value="CUPIN TYPE-2 DOMAIN-CONTAINING PROTEIN"/>
    <property type="match status" value="1"/>
</dbReference>
<dbReference type="EMBL" id="BAAAZN010000001">
    <property type="protein sequence ID" value="GAA3522633.1"/>
    <property type="molecule type" value="Genomic_DNA"/>
</dbReference>
<reference evidence="2" key="1">
    <citation type="journal article" date="2019" name="Int. J. Syst. Evol. Microbiol.">
        <title>The Global Catalogue of Microorganisms (GCM) 10K type strain sequencing project: providing services to taxonomists for standard genome sequencing and annotation.</title>
        <authorList>
            <consortium name="The Broad Institute Genomics Platform"/>
            <consortium name="The Broad Institute Genome Sequencing Center for Infectious Disease"/>
            <person name="Wu L."/>
            <person name="Ma J."/>
        </authorList>
    </citation>
    <scope>NUCLEOTIDE SEQUENCE [LARGE SCALE GENOMIC DNA]</scope>
    <source>
        <strain evidence="2">JCM 16898</strain>
    </source>
</reference>
<dbReference type="InterPro" id="IPR011051">
    <property type="entry name" value="RmlC_Cupin_sf"/>
</dbReference>
<proteinExistence type="predicted"/>
<dbReference type="Proteomes" id="UP001500689">
    <property type="component" value="Unassembled WGS sequence"/>
</dbReference>
<organism evidence="1 2">
    <name type="scientific">Amycolatopsis ultiminotia</name>
    <dbReference type="NCBI Taxonomy" id="543629"/>
    <lineage>
        <taxon>Bacteria</taxon>
        <taxon>Bacillati</taxon>
        <taxon>Actinomycetota</taxon>
        <taxon>Actinomycetes</taxon>
        <taxon>Pseudonocardiales</taxon>
        <taxon>Pseudonocardiaceae</taxon>
        <taxon>Amycolatopsis</taxon>
    </lineage>
</organism>
<dbReference type="InterPro" id="IPR014710">
    <property type="entry name" value="RmlC-like_jellyroll"/>
</dbReference>
<evidence type="ECO:0000313" key="2">
    <source>
        <dbReference type="Proteomes" id="UP001500689"/>
    </source>
</evidence>